<proteinExistence type="predicted"/>
<dbReference type="AlphaFoldDB" id="A0A0A6RYK1"/>
<keyword evidence="2" id="KW-1185">Reference proteome</keyword>
<dbReference type="EMBL" id="JSZA02000030">
    <property type="protein sequence ID" value="KHD08946.1"/>
    <property type="molecule type" value="Genomic_DNA"/>
</dbReference>
<name>A0A0A6RYK1_9GAMM</name>
<organism evidence="1 2">
    <name type="scientific">Candidatus Thiomargarita nelsonii</name>
    <dbReference type="NCBI Taxonomy" id="1003181"/>
    <lineage>
        <taxon>Bacteria</taxon>
        <taxon>Pseudomonadati</taxon>
        <taxon>Pseudomonadota</taxon>
        <taxon>Gammaproteobacteria</taxon>
        <taxon>Thiotrichales</taxon>
        <taxon>Thiotrichaceae</taxon>
        <taxon>Thiomargarita</taxon>
    </lineage>
</organism>
<accession>A0A0A6RYK1</accession>
<reference evidence="1 2" key="1">
    <citation type="journal article" date="2016" name="Front. Microbiol.">
        <title>Single-Cell (Meta-)Genomics of a Dimorphic Candidatus Thiomargarita nelsonii Reveals Genomic Plasticity.</title>
        <authorList>
            <person name="Flood B.E."/>
            <person name="Fliss P."/>
            <person name="Jones D.S."/>
            <person name="Dick G.J."/>
            <person name="Jain S."/>
            <person name="Kaster A.K."/>
            <person name="Winkel M."/>
            <person name="Mussmann M."/>
            <person name="Bailey J."/>
        </authorList>
    </citation>
    <scope>NUCLEOTIDE SEQUENCE [LARGE SCALE GENOMIC DNA]</scope>
    <source>
        <strain evidence="1">Hydrate Ridge</strain>
    </source>
</reference>
<evidence type="ECO:0000313" key="1">
    <source>
        <dbReference type="EMBL" id="KHD08946.1"/>
    </source>
</evidence>
<gene>
    <name evidence="1" type="ORF">PN36_10030</name>
</gene>
<evidence type="ECO:0000313" key="2">
    <source>
        <dbReference type="Proteomes" id="UP000030428"/>
    </source>
</evidence>
<protein>
    <submittedName>
        <fullName evidence="1">Uncharacterized protein</fullName>
    </submittedName>
</protein>
<sequence length="79" mass="9381">MTVIPERSPFCKYLFSKNINKTTVILFLEEERPIHKTKAAKQARLSLMTLIERQLKFIGVRNNIYNRANLPTYFKCYVK</sequence>
<comment type="caution">
    <text evidence="1">The sequence shown here is derived from an EMBL/GenBank/DDBJ whole genome shotgun (WGS) entry which is preliminary data.</text>
</comment>
<dbReference type="Proteomes" id="UP000030428">
    <property type="component" value="Unassembled WGS sequence"/>
</dbReference>